<keyword evidence="2" id="KW-1133">Transmembrane helix</keyword>
<protein>
    <recommendedName>
        <fullName evidence="5">DUF3040 domain-containing protein</fullName>
    </recommendedName>
</protein>
<evidence type="ECO:0000256" key="2">
    <source>
        <dbReference type="SAM" id="Phobius"/>
    </source>
</evidence>
<reference evidence="4" key="1">
    <citation type="journal article" date="2019" name="Int. J. Syst. Evol. Microbiol.">
        <title>The Global Catalogue of Microorganisms (GCM) 10K type strain sequencing project: providing services to taxonomists for standard genome sequencing and annotation.</title>
        <authorList>
            <consortium name="The Broad Institute Genomics Platform"/>
            <consortium name="The Broad Institute Genome Sequencing Center for Infectious Disease"/>
            <person name="Wu L."/>
            <person name="Ma J."/>
        </authorList>
    </citation>
    <scope>NUCLEOTIDE SEQUENCE [LARGE SCALE GENOMIC DNA]</scope>
    <source>
        <strain evidence="4">JCM 17979</strain>
    </source>
</reference>
<keyword evidence="2" id="KW-0812">Transmembrane</keyword>
<feature type="transmembrane region" description="Helical" evidence="2">
    <location>
        <begin position="58"/>
        <end position="76"/>
    </location>
</feature>
<feature type="transmembrane region" description="Helical" evidence="2">
    <location>
        <begin position="82"/>
        <end position="100"/>
    </location>
</feature>
<dbReference type="EMBL" id="BAABHO010000007">
    <property type="protein sequence ID" value="GAA4780879.1"/>
    <property type="molecule type" value="Genomic_DNA"/>
</dbReference>
<proteinExistence type="predicted"/>
<keyword evidence="4" id="KW-1185">Reference proteome</keyword>
<accession>A0ABP9AGQ4</accession>
<dbReference type="RefSeq" id="WP_345411952.1">
    <property type="nucleotide sequence ID" value="NZ_BAABHO010000007.1"/>
</dbReference>
<evidence type="ECO:0000313" key="4">
    <source>
        <dbReference type="Proteomes" id="UP001500928"/>
    </source>
</evidence>
<feature type="compositionally biased region" description="Pro residues" evidence="1">
    <location>
        <begin position="1"/>
        <end position="12"/>
    </location>
</feature>
<dbReference type="Pfam" id="PF11239">
    <property type="entry name" value="DUF3040"/>
    <property type="match status" value="1"/>
</dbReference>
<comment type="caution">
    <text evidence="3">The sequence shown here is derived from an EMBL/GenBank/DDBJ whole genome shotgun (WGS) entry which is preliminary data.</text>
</comment>
<evidence type="ECO:0000313" key="3">
    <source>
        <dbReference type="EMBL" id="GAA4780879.1"/>
    </source>
</evidence>
<organism evidence="3 4">
    <name type="scientific">Actinomycetospora chlora</name>
    <dbReference type="NCBI Taxonomy" id="663608"/>
    <lineage>
        <taxon>Bacteria</taxon>
        <taxon>Bacillati</taxon>
        <taxon>Actinomycetota</taxon>
        <taxon>Actinomycetes</taxon>
        <taxon>Pseudonocardiales</taxon>
        <taxon>Pseudonocardiaceae</taxon>
        <taxon>Actinomycetospora</taxon>
    </lineage>
</organism>
<evidence type="ECO:0008006" key="5">
    <source>
        <dbReference type="Google" id="ProtNLM"/>
    </source>
</evidence>
<keyword evidence="2" id="KW-0472">Membrane</keyword>
<evidence type="ECO:0000256" key="1">
    <source>
        <dbReference type="SAM" id="MobiDB-lite"/>
    </source>
</evidence>
<sequence>MTMPRPPEPQEPQEPRPLSEHECRALSELEQHLADDDPSLHQRMRPRPAWMPAISSRAYNALIQVAVVLVVLVVLLPPPWAAALAVVVVMLVPTVITVLAQRREQPRERPDEG</sequence>
<gene>
    <name evidence="3" type="ORF">GCM10023200_12680</name>
</gene>
<feature type="region of interest" description="Disordered" evidence="1">
    <location>
        <begin position="1"/>
        <end position="21"/>
    </location>
</feature>
<dbReference type="InterPro" id="IPR021401">
    <property type="entry name" value="DUF3040"/>
</dbReference>
<name>A0ABP9AGQ4_9PSEU</name>
<dbReference type="Proteomes" id="UP001500928">
    <property type="component" value="Unassembled WGS sequence"/>
</dbReference>